<organism evidence="1 2">
    <name type="scientific">Eubacterium ramulus</name>
    <dbReference type="NCBI Taxonomy" id="39490"/>
    <lineage>
        <taxon>Bacteria</taxon>
        <taxon>Bacillati</taxon>
        <taxon>Bacillota</taxon>
        <taxon>Clostridia</taxon>
        <taxon>Eubacteriales</taxon>
        <taxon>Eubacteriaceae</taxon>
        <taxon>Eubacterium</taxon>
    </lineage>
</organism>
<dbReference type="Proteomes" id="UP000245288">
    <property type="component" value="Unassembled WGS sequence"/>
</dbReference>
<reference evidence="1 2" key="1">
    <citation type="submission" date="2014-09" db="EMBL/GenBank/DDBJ databases">
        <title>Butyrate-producing bacteria isolated from human gut.</title>
        <authorList>
            <person name="Zhang Q."/>
            <person name="Zhao L."/>
        </authorList>
    </citation>
    <scope>NUCLEOTIDE SEQUENCE [LARGE SCALE GENOMIC DNA]</scope>
    <source>
        <strain evidence="1 2">21</strain>
    </source>
</reference>
<accession>A0A2V1JM62</accession>
<protein>
    <submittedName>
        <fullName evidence="1">Uncharacterized protein</fullName>
    </submittedName>
</protein>
<gene>
    <name evidence="1" type="ORF">LG34_13945</name>
</gene>
<keyword evidence="2" id="KW-1185">Reference proteome</keyword>
<comment type="caution">
    <text evidence="1">The sequence shown here is derived from an EMBL/GenBank/DDBJ whole genome shotgun (WGS) entry which is preliminary data.</text>
</comment>
<dbReference type="EMBL" id="JRFU01000154">
    <property type="protein sequence ID" value="PWE85752.1"/>
    <property type="molecule type" value="Genomic_DNA"/>
</dbReference>
<dbReference type="RefSeq" id="WP_109216516.1">
    <property type="nucleotide sequence ID" value="NZ_JRFU01000154.1"/>
</dbReference>
<dbReference type="AlphaFoldDB" id="A0A2V1JM62"/>
<sequence>MKSKVGAMRFAVIAIIVSFWVYVECKNDFFICGLIFDAVVGVNRNVFFKGIFRFDVIGNIYQWLLKQPGEVTKSCIEMVSSGIFGSAIVTFLIYWVEYRIQLKENIYQLVKIQREYVKKLNEITTVSIFENDQEDIKVSAYKEYAENAYKLQAQEEIKNNKYYSDKKKKEILKRNYNRYYEFHHDSAEKYKEWFWEELSEDKKKDILENDCKKEYLYAKVEQLFLCTDFELVSAFYDYREIFEKDIFDIEQLTEEIVFFSPGKRKKILIQKALELDKMYFEFIQNTLESSFVIENFFNYFYRKRKNVLCKIEQLQSEFYTSGLEYAKAVTEFEKWYEEIKKNILGKGVNFGKILNHKNEFEIYGNGCALTPIFLKKMQTQNWDYKKYLNLHLKEMNYK</sequence>
<evidence type="ECO:0000313" key="1">
    <source>
        <dbReference type="EMBL" id="PWE85752.1"/>
    </source>
</evidence>
<evidence type="ECO:0000313" key="2">
    <source>
        <dbReference type="Proteomes" id="UP000245288"/>
    </source>
</evidence>
<proteinExistence type="predicted"/>
<name>A0A2V1JM62_EUBRA</name>